<protein>
    <recommendedName>
        <fullName evidence="4">Autophagy protein</fullName>
    </recommendedName>
</protein>
<gene>
    <name evidence="2" type="ORF">C8A03DRAFT_30949</name>
</gene>
<dbReference type="Proteomes" id="UP001303760">
    <property type="component" value="Unassembled WGS sequence"/>
</dbReference>
<sequence length="338" mass="37782">MGWFDGWFGSDNSGSDPLRRLDPKLREFLEKESPVKYNTTAQPTQPQSQTSSQPQQKQASKSPSDTQQQPAQQTQNPPVPPESLFQDGRYAHLWKTYRPLAAIEAETKSDSEKLSDVLEAYKERRAQIGRAALENCAEEQFTWATCMKSGSWTARMTLCRDEVHKFERCYSAQSRLLKALGYLSVHGRDARVDEDIQMRADELYHRMLDQEREIEKAKAEGREAPAFRPLLEGQKAVVPAAAPAAAAPAAAAVDVLEPSAATVAAWKEKLEKLPPEEREAEEQALRAEHRANAEMAAKIQGLWQEQAKEREARKAAGKETIMDKFSALVGSWTGPKSS</sequence>
<feature type="region of interest" description="Disordered" evidence="1">
    <location>
        <begin position="1"/>
        <end position="85"/>
    </location>
</feature>
<name>A0AAN7HGF0_9PEZI</name>
<comment type="caution">
    <text evidence="2">The sequence shown here is derived from an EMBL/GenBank/DDBJ whole genome shotgun (WGS) entry which is preliminary data.</text>
</comment>
<keyword evidence="3" id="KW-1185">Reference proteome</keyword>
<evidence type="ECO:0000313" key="2">
    <source>
        <dbReference type="EMBL" id="KAK4240980.1"/>
    </source>
</evidence>
<feature type="compositionally biased region" description="Low complexity" evidence="1">
    <location>
        <begin position="39"/>
        <end position="76"/>
    </location>
</feature>
<reference evidence="2" key="2">
    <citation type="submission" date="2023-05" db="EMBL/GenBank/DDBJ databases">
        <authorList>
            <consortium name="Lawrence Berkeley National Laboratory"/>
            <person name="Steindorff A."/>
            <person name="Hensen N."/>
            <person name="Bonometti L."/>
            <person name="Westerberg I."/>
            <person name="Brannstrom I.O."/>
            <person name="Guillou S."/>
            <person name="Cros-Aarteil S."/>
            <person name="Calhoun S."/>
            <person name="Haridas S."/>
            <person name="Kuo A."/>
            <person name="Mondo S."/>
            <person name="Pangilinan J."/>
            <person name="Riley R."/>
            <person name="Labutti K."/>
            <person name="Andreopoulos B."/>
            <person name="Lipzen A."/>
            <person name="Chen C."/>
            <person name="Yanf M."/>
            <person name="Daum C."/>
            <person name="Ng V."/>
            <person name="Clum A."/>
            <person name="Ohm R."/>
            <person name="Martin F."/>
            <person name="Silar P."/>
            <person name="Natvig D."/>
            <person name="Lalanne C."/>
            <person name="Gautier V."/>
            <person name="Ament-Velasquez S.L."/>
            <person name="Kruys A."/>
            <person name="Hutchinson M.I."/>
            <person name="Powell A.J."/>
            <person name="Barry K."/>
            <person name="Miller A.N."/>
            <person name="Grigoriev I.V."/>
            <person name="Debuchy R."/>
            <person name="Gladieux P."/>
            <person name="Thoren M.H."/>
            <person name="Johannesson H."/>
        </authorList>
    </citation>
    <scope>NUCLEOTIDE SEQUENCE</scope>
    <source>
        <strain evidence="2">CBS 532.94</strain>
    </source>
</reference>
<evidence type="ECO:0008006" key="4">
    <source>
        <dbReference type="Google" id="ProtNLM"/>
    </source>
</evidence>
<evidence type="ECO:0000313" key="3">
    <source>
        <dbReference type="Proteomes" id="UP001303760"/>
    </source>
</evidence>
<accession>A0AAN7HGF0</accession>
<dbReference type="EMBL" id="MU860030">
    <property type="protein sequence ID" value="KAK4240980.1"/>
    <property type="molecule type" value="Genomic_DNA"/>
</dbReference>
<dbReference type="AlphaFoldDB" id="A0AAN7HGF0"/>
<proteinExistence type="predicted"/>
<reference evidence="2" key="1">
    <citation type="journal article" date="2023" name="Mol. Phylogenet. Evol.">
        <title>Genome-scale phylogeny and comparative genomics of the fungal order Sordariales.</title>
        <authorList>
            <person name="Hensen N."/>
            <person name="Bonometti L."/>
            <person name="Westerberg I."/>
            <person name="Brannstrom I.O."/>
            <person name="Guillou S."/>
            <person name="Cros-Aarteil S."/>
            <person name="Calhoun S."/>
            <person name="Haridas S."/>
            <person name="Kuo A."/>
            <person name="Mondo S."/>
            <person name="Pangilinan J."/>
            <person name="Riley R."/>
            <person name="LaButti K."/>
            <person name="Andreopoulos B."/>
            <person name="Lipzen A."/>
            <person name="Chen C."/>
            <person name="Yan M."/>
            <person name="Daum C."/>
            <person name="Ng V."/>
            <person name="Clum A."/>
            <person name="Steindorff A."/>
            <person name="Ohm R.A."/>
            <person name="Martin F."/>
            <person name="Silar P."/>
            <person name="Natvig D.O."/>
            <person name="Lalanne C."/>
            <person name="Gautier V."/>
            <person name="Ament-Velasquez S.L."/>
            <person name="Kruys A."/>
            <person name="Hutchinson M.I."/>
            <person name="Powell A.J."/>
            <person name="Barry K."/>
            <person name="Miller A.N."/>
            <person name="Grigoriev I.V."/>
            <person name="Debuchy R."/>
            <person name="Gladieux P."/>
            <person name="Hiltunen Thoren M."/>
            <person name="Johannesson H."/>
        </authorList>
    </citation>
    <scope>NUCLEOTIDE SEQUENCE</scope>
    <source>
        <strain evidence="2">CBS 532.94</strain>
    </source>
</reference>
<feature type="compositionally biased region" description="Basic and acidic residues" evidence="1">
    <location>
        <begin position="17"/>
        <end position="34"/>
    </location>
</feature>
<organism evidence="2 3">
    <name type="scientific">Achaetomium macrosporum</name>
    <dbReference type="NCBI Taxonomy" id="79813"/>
    <lineage>
        <taxon>Eukaryota</taxon>
        <taxon>Fungi</taxon>
        <taxon>Dikarya</taxon>
        <taxon>Ascomycota</taxon>
        <taxon>Pezizomycotina</taxon>
        <taxon>Sordariomycetes</taxon>
        <taxon>Sordariomycetidae</taxon>
        <taxon>Sordariales</taxon>
        <taxon>Chaetomiaceae</taxon>
        <taxon>Achaetomium</taxon>
    </lineage>
</organism>
<evidence type="ECO:0000256" key="1">
    <source>
        <dbReference type="SAM" id="MobiDB-lite"/>
    </source>
</evidence>